<dbReference type="GeneID" id="25252893"/>
<evidence type="ECO:0000313" key="5">
    <source>
        <dbReference type="Proteomes" id="UP000030747"/>
    </source>
</evidence>
<feature type="compositionally biased region" description="Gly residues" evidence="3">
    <location>
        <begin position="264"/>
        <end position="274"/>
    </location>
</feature>
<protein>
    <submittedName>
        <fullName evidence="4">Uncharacterized protein</fullName>
    </submittedName>
</protein>
<dbReference type="Proteomes" id="UP000030747">
    <property type="component" value="Unassembled WGS sequence"/>
</dbReference>
<reference evidence="4" key="2">
    <citation type="submission" date="2013-10" db="EMBL/GenBank/DDBJ databases">
        <authorList>
            <person name="Aslett M."/>
        </authorList>
    </citation>
    <scope>NUCLEOTIDE SEQUENCE [LARGE SCALE GENOMIC DNA]</scope>
    <source>
        <strain evidence="4">Houghton</strain>
    </source>
</reference>
<dbReference type="AlphaFoldDB" id="U6LB74"/>
<feature type="compositionally biased region" description="Low complexity" evidence="3">
    <location>
        <begin position="254"/>
        <end position="263"/>
    </location>
</feature>
<feature type="compositionally biased region" description="Low complexity" evidence="3">
    <location>
        <begin position="67"/>
        <end position="80"/>
    </location>
</feature>
<gene>
    <name evidence="4" type="ORF">ETH_00018800</name>
</gene>
<dbReference type="VEuPathDB" id="ToxoDB:ETH2_1409900"/>
<dbReference type="GO" id="GO:0005737">
    <property type="term" value="C:cytoplasm"/>
    <property type="evidence" value="ECO:0007669"/>
    <property type="project" value="UniProtKB-SubCell"/>
</dbReference>
<feature type="compositionally biased region" description="Low complexity" evidence="3">
    <location>
        <begin position="275"/>
        <end position="284"/>
    </location>
</feature>
<evidence type="ECO:0000256" key="2">
    <source>
        <dbReference type="ARBA" id="ARBA00022490"/>
    </source>
</evidence>
<feature type="region of interest" description="Disordered" evidence="3">
    <location>
        <begin position="67"/>
        <end position="88"/>
    </location>
</feature>
<evidence type="ECO:0000256" key="3">
    <source>
        <dbReference type="SAM" id="MobiDB-lite"/>
    </source>
</evidence>
<organism evidence="4 5">
    <name type="scientific">Eimeria tenella</name>
    <name type="common">Coccidian parasite</name>
    <dbReference type="NCBI Taxonomy" id="5802"/>
    <lineage>
        <taxon>Eukaryota</taxon>
        <taxon>Sar</taxon>
        <taxon>Alveolata</taxon>
        <taxon>Apicomplexa</taxon>
        <taxon>Conoidasida</taxon>
        <taxon>Coccidia</taxon>
        <taxon>Eucoccidiorida</taxon>
        <taxon>Eimeriorina</taxon>
        <taxon>Eimeriidae</taxon>
        <taxon>Eimeria</taxon>
    </lineage>
</organism>
<accession>U6LB74</accession>
<comment type="subcellular location">
    <subcellularLocation>
        <location evidence="1">Cytoplasm</location>
    </subcellularLocation>
</comment>
<reference evidence="4" key="1">
    <citation type="submission" date="2013-10" db="EMBL/GenBank/DDBJ databases">
        <title>Genomic analysis of the causative agents of coccidiosis in chickens.</title>
        <authorList>
            <person name="Reid A.J."/>
            <person name="Blake D."/>
            <person name="Billington K."/>
            <person name="Browne H."/>
            <person name="Dunn M."/>
            <person name="Hung S."/>
            <person name="Kawahara F."/>
            <person name="Miranda-Saavedra D."/>
            <person name="Mourier T."/>
            <person name="Nagra H."/>
            <person name="Otto T.D."/>
            <person name="Rawlings N."/>
            <person name="Sanchez A."/>
            <person name="Sanders M."/>
            <person name="Subramaniam C."/>
            <person name="Tay Y."/>
            <person name="Dear P."/>
            <person name="Doerig C."/>
            <person name="Gruber A."/>
            <person name="Parkinson J."/>
            <person name="Shirley M."/>
            <person name="Wan K.L."/>
            <person name="Berriman M."/>
            <person name="Tomley F."/>
            <person name="Pain A."/>
        </authorList>
    </citation>
    <scope>NUCLEOTIDE SEQUENCE [LARGE SCALE GENOMIC DNA]</scope>
    <source>
        <strain evidence="4">Houghton</strain>
    </source>
</reference>
<keyword evidence="2" id="KW-0963">Cytoplasm</keyword>
<dbReference type="VEuPathDB" id="ToxoDB:ETH_00018800"/>
<name>U6LB74_EIMTE</name>
<dbReference type="PANTHER" id="PTHR15913:SF0">
    <property type="entry name" value="MASPARDIN"/>
    <property type="match status" value="1"/>
</dbReference>
<dbReference type="PANTHER" id="PTHR15913">
    <property type="entry name" value="ACID CLUSTER PROTEIN 33"/>
    <property type="match status" value="1"/>
</dbReference>
<evidence type="ECO:0000313" key="4">
    <source>
        <dbReference type="EMBL" id="CDJ45000.1"/>
    </source>
</evidence>
<evidence type="ECO:0000256" key="1">
    <source>
        <dbReference type="ARBA" id="ARBA00004496"/>
    </source>
</evidence>
<feature type="compositionally biased region" description="Gly residues" evidence="3">
    <location>
        <begin position="285"/>
        <end position="297"/>
    </location>
</feature>
<feature type="region of interest" description="Disordered" evidence="3">
    <location>
        <begin position="254"/>
        <end position="322"/>
    </location>
</feature>
<dbReference type="OrthoDB" id="333123at2759"/>
<feature type="region of interest" description="Disordered" evidence="3">
    <location>
        <begin position="382"/>
        <end position="428"/>
    </location>
</feature>
<dbReference type="RefSeq" id="XP_013235747.1">
    <property type="nucleotide sequence ID" value="XM_013380293.1"/>
</dbReference>
<feature type="compositionally biased region" description="Low complexity" evidence="3">
    <location>
        <begin position="298"/>
        <end position="322"/>
    </location>
</feature>
<dbReference type="EMBL" id="HG677938">
    <property type="protein sequence ID" value="CDJ45000.1"/>
    <property type="molecule type" value="Genomic_DNA"/>
</dbReference>
<sequence length="428" mass="43508">MRPAVVKSVVLLNSHLSAEALWASRASLRSLLFPFLSLLPHAALRKIIISHFLRPLKPVAVPATAAAAADPSSSSSSSRSSSREDGEGEDLFGAFCSSSQLPQDSRAAAAAADAAAAAAAAAAPAAVLLQPQETLEVKNSKEFLIAQLETLTAAELAARLALHLSLAPPPFVPHLAKRDCLLLLQTLDCNFAAAAAAAATALLQQYPEAKIAEMRSGGPFPFLAAADEVSMHLELHLRRCGAAPWLHAHACKSSSSSSSSSSSGSGGGGGGGDGSSSSQGCCGSSDGGAAWGSGGGTQQQQQQMQQQQQQQQQVLSSSSSVQGHATGVRRVLGDPLSAAAAVAAADSSSCCLLQPQSLRQLHAHAHDPLLQQQLQEDLESAAAATVQTAASSSSSSNSSSSECCDGSSSSNISSSNSRYSSTSSLQPS</sequence>
<dbReference type="InterPro" id="IPR026151">
    <property type="entry name" value="Maspardin"/>
</dbReference>
<proteinExistence type="predicted"/>
<keyword evidence="5" id="KW-1185">Reference proteome</keyword>